<evidence type="ECO:0000256" key="10">
    <source>
        <dbReference type="ARBA" id="ARBA00023288"/>
    </source>
</evidence>
<evidence type="ECO:0000256" key="11">
    <source>
        <dbReference type="PIRSR" id="PIRSR606689-1"/>
    </source>
</evidence>
<comment type="similarity">
    <text evidence="2 13">Belongs to the small GTPase superfamily. Arf family.</text>
</comment>
<feature type="binding site" evidence="11">
    <location>
        <position position="74"/>
    </location>
    <ligand>
        <name>GTP</name>
        <dbReference type="ChEBI" id="CHEBI:37565"/>
    </ligand>
</feature>
<gene>
    <name evidence="14" type="ORF">AQUCO_00400332v1</name>
</gene>
<dbReference type="PRINTS" id="PR00328">
    <property type="entry name" value="SAR1GTPBP"/>
</dbReference>
<dbReference type="SMART" id="SM00177">
    <property type="entry name" value="ARF"/>
    <property type="match status" value="1"/>
</dbReference>
<feature type="binding site" evidence="12">
    <location>
        <position position="34"/>
    </location>
    <ligand>
        <name>Mg(2+)</name>
        <dbReference type="ChEBI" id="CHEBI:18420"/>
    </ligand>
</feature>
<dbReference type="InterPro" id="IPR024156">
    <property type="entry name" value="Small_GTPase_ARF"/>
</dbReference>
<reference evidence="14 15" key="1">
    <citation type="submission" date="2017-09" db="EMBL/GenBank/DDBJ databases">
        <title>WGS assembly of Aquilegia coerulea Goldsmith.</title>
        <authorList>
            <person name="Hodges S."/>
            <person name="Kramer E."/>
            <person name="Nordborg M."/>
            <person name="Tomkins J."/>
            <person name="Borevitz J."/>
            <person name="Derieg N."/>
            <person name="Yan J."/>
            <person name="Mihaltcheva S."/>
            <person name="Hayes R.D."/>
            <person name="Rokhsar D."/>
        </authorList>
    </citation>
    <scope>NUCLEOTIDE SEQUENCE [LARGE SCALE GENOMIC DNA]</scope>
    <source>
        <strain evidence="15">cv. Goldsmith</strain>
    </source>
</reference>
<dbReference type="OrthoDB" id="6249189at2759"/>
<dbReference type="Proteomes" id="UP000230069">
    <property type="component" value="Unassembled WGS sequence"/>
</dbReference>
<dbReference type="InterPro" id="IPR027417">
    <property type="entry name" value="P-loop_NTPase"/>
</dbReference>
<name>A0A2G5EUG2_AQUCA</name>
<keyword evidence="9 11" id="KW-0342">GTP-binding</keyword>
<evidence type="ECO:0000256" key="8">
    <source>
        <dbReference type="ARBA" id="ARBA00023034"/>
    </source>
</evidence>
<evidence type="ECO:0000313" key="15">
    <source>
        <dbReference type="Proteomes" id="UP000230069"/>
    </source>
</evidence>
<accession>A0A2G5EUG2</accession>
<comment type="subcellular location">
    <subcellularLocation>
        <location evidence="1">Golgi apparatus</location>
    </subcellularLocation>
</comment>
<dbReference type="SUPFAM" id="SSF52540">
    <property type="entry name" value="P-loop containing nucleoside triphosphate hydrolases"/>
    <property type="match status" value="1"/>
</dbReference>
<feature type="binding site" evidence="12">
    <location>
        <position position="51"/>
    </location>
    <ligand>
        <name>Mg(2+)</name>
        <dbReference type="ChEBI" id="CHEBI:18420"/>
    </ligand>
</feature>
<sequence>MGLPFTKFQSRHKHKSSWKEIRILMAGLDGAGKTTILYKLKVGEMIVTTPTDGFNSETIRYKNNISFTVWDVGGQKKLRSLWKHYYQNTLGVIYVIDSGDRDRIVEARDELHLMLTDMETERMGGDVVLVVFAHKQDLPNAMSLDEISHKLALHSLRLSNYCKWHILATSAINSAGLYEGLDWLSDANLWTYPKRPGCLWRLKTMRSGTD</sequence>
<evidence type="ECO:0000256" key="1">
    <source>
        <dbReference type="ARBA" id="ARBA00004555"/>
    </source>
</evidence>
<dbReference type="SMART" id="SM00178">
    <property type="entry name" value="SAR"/>
    <property type="match status" value="1"/>
</dbReference>
<dbReference type="GO" id="GO:0015031">
    <property type="term" value="P:protein transport"/>
    <property type="evidence" value="ECO:0007669"/>
    <property type="project" value="UniProtKB-KW"/>
</dbReference>
<dbReference type="InterPro" id="IPR005225">
    <property type="entry name" value="Small_GTP-bd"/>
</dbReference>
<dbReference type="PANTHER" id="PTHR11711">
    <property type="entry name" value="ADP RIBOSYLATION FACTOR-RELATED"/>
    <property type="match status" value="1"/>
</dbReference>
<dbReference type="EMBL" id="KZ305021">
    <property type="protein sequence ID" value="PIA59379.1"/>
    <property type="molecule type" value="Genomic_DNA"/>
</dbReference>
<evidence type="ECO:0000256" key="5">
    <source>
        <dbReference type="ARBA" id="ARBA00022741"/>
    </source>
</evidence>
<evidence type="ECO:0000256" key="9">
    <source>
        <dbReference type="ARBA" id="ARBA00023134"/>
    </source>
</evidence>
<keyword evidence="5 11" id="KW-0547">Nucleotide-binding</keyword>
<evidence type="ECO:0000256" key="6">
    <source>
        <dbReference type="ARBA" id="ARBA00022892"/>
    </source>
</evidence>
<keyword evidence="6" id="KW-0931">ER-Golgi transport</keyword>
<dbReference type="InterPro" id="IPR006689">
    <property type="entry name" value="Small_GTPase_ARF/SAR"/>
</dbReference>
<dbReference type="InParanoid" id="A0A2G5EUG2"/>
<keyword evidence="12" id="KW-0479">Metal-binding</keyword>
<evidence type="ECO:0000256" key="4">
    <source>
        <dbReference type="ARBA" id="ARBA00022707"/>
    </source>
</evidence>
<dbReference type="PROSITE" id="PS51417">
    <property type="entry name" value="ARF"/>
    <property type="match status" value="1"/>
</dbReference>
<evidence type="ECO:0000313" key="14">
    <source>
        <dbReference type="EMBL" id="PIA59379.1"/>
    </source>
</evidence>
<keyword evidence="12" id="KW-0460">Magnesium</keyword>
<keyword evidence="3" id="KW-0813">Transport</keyword>
<feature type="binding site" evidence="11">
    <location>
        <begin position="27"/>
        <end position="34"/>
    </location>
    <ligand>
        <name>GTP</name>
        <dbReference type="ChEBI" id="CHEBI:37565"/>
    </ligand>
</feature>
<dbReference type="GO" id="GO:0005525">
    <property type="term" value="F:GTP binding"/>
    <property type="evidence" value="ECO:0007669"/>
    <property type="project" value="UniProtKB-KW"/>
</dbReference>
<dbReference type="GO" id="GO:0016004">
    <property type="term" value="F:phospholipase activator activity"/>
    <property type="evidence" value="ECO:0007669"/>
    <property type="project" value="UniProtKB-ARBA"/>
</dbReference>
<keyword evidence="10" id="KW-0449">Lipoprotein</keyword>
<dbReference type="GO" id="GO:0016192">
    <property type="term" value="P:vesicle-mediated transport"/>
    <property type="evidence" value="ECO:0007669"/>
    <property type="project" value="UniProtKB-KW"/>
</dbReference>
<keyword evidence="8" id="KW-0333">Golgi apparatus</keyword>
<dbReference type="GO" id="GO:0046872">
    <property type="term" value="F:metal ion binding"/>
    <property type="evidence" value="ECO:0007669"/>
    <property type="project" value="UniProtKB-KW"/>
</dbReference>
<keyword evidence="7" id="KW-0653">Protein transport</keyword>
<dbReference type="GO" id="GO:0003924">
    <property type="term" value="F:GTPase activity"/>
    <property type="evidence" value="ECO:0007669"/>
    <property type="project" value="InterPro"/>
</dbReference>
<evidence type="ECO:0000256" key="12">
    <source>
        <dbReference type="PIRSR" id="PIRSR606689-2"/>
    </source>
</evidence>
<keyword evidence="4" id="KW-0519">Myristate</keyword>
<organism evidence="14 15">
    <name type="scientific">Aquilegia coerulea</name>
    <name type="common">Rocky mountain columbine</name>
    <dbReference type="NCBI Taxonomy" id="218851"/>
    <lineage>
        <taxon>Eukaryota</taxon>
        <taxon>Viridiplantae</taxon>
        <taxon>Streptophyta</taxon>
        <taxon>Embryophyta</taxon>
        <taxon>Tracheophyta</taxon>
        <taxon>Spermatophyta</taxon>
        <taxon>Magnoliopsida</taxon>
        <taxon>Ranunculales</taxon>
        <taxon>Ranunculaceae</taxon>
        <taxon>Thalictroideae</taxon>
        <taxon>Aquilegia</taxon>
    </lineage>
</organism>
<protein>
    <recommendedName>
        <fullName evidence="16">ADP-ribosylation factor</fullName>
    </recommendedName>
</protein>
<dbReference type="STRING" id="218851.A0A2G5EUG2"/>
<dbReference type="NCBIfam" id="TIGR00231">
    <property type="entry name" value="small_GTP"/>
    <property type="match status" value="1"/>
</dbReference>
<evidence type="ECO:0000256" key="3">
    <source>
        <dbReference type="ARBA" id="ARBA00022448"/>
    </source>
</evidence>
<dbReference type="FunFam" id="3.40.50.300:FF:003500">
    <property type="entry name" value="ADP-ribosylation factor 1"/>
    <property type="match status" value="1"/>
</dbReference>
<dbReference type="GO" id="GO:0005794">
    <property type="term" value="C:Golgi apparatus"/>
    <property type="evidence" value="ECO:0007669"/>
    <property type="project" value="UniProtKB-SubCell"/>
</dbReference>
<keyword evidence="15" id="KW-1185">Reference proteome</keyword>
<evidence type="ECO:0000256" key="2">
    <source>
        <dbReference type="ARBA" id="ARBA00010290"/>
    </source>
</evidence>
<dbReference type="Pfam" id="PF00025">
    <property type="entry name" value="Arf"/>
    <property type="match status" value="1"/>
</dbReference>
<evidence type="ECO:0000256" key="7">
    <source>
        <dbReference type="ARBA" id="ARBA00022927"/>
    </source>
</evidence>
<dbReference type="Gene3D" id="3.40.50.300">
    <property type="entry name" value="P-loop containing nucleotide triphosphate hydrolases"/>
    <property type="match status" value="1"/>
</dbReference>
<evidence type="ECO:0000256" key="13">
    <source>
        <dbReference type="RuleBase" id="RU003925"/>
    </source>
</evidence>
<proteinExistence type="inferred from homology"/>
<dbReference type="AlphaFoldDB" id="A0A2G5EUG2"/>
<evidence type="ECO:0008006" key="16">
    <source>
        <dbReference type="Google" id="ProtNLM"/>
    </source>
</evidence>